<feature type="transmembrane region" description="Helical" evidence="1">
    <location>
        <begin position="183"/>
        <end position="206"/>
    </location>
</feature>
<evidence type="ECO:0000256" key="1">
    <source>
        <dbReference type="SAM" id="Phobius"/>
    </source>
</evidence>
<keyword evidence="1" id="KW-1133">Transmembrane helix</keyword>
<comment type="caution">
    <text evidence="2">The sequence shown here is derived from an EMBL/GenBank/DDBJ whole genome shotgun (WGS) entry which is preliminary data.</text>
</comment>
<keyword evidence="1" id="KW-0472">Membrane</keyword>
<dbReference type="EMBL" id="QGDI01000006">
    <property type="protein sequence ID" value="PWJ12656.1"/>
    <property type="molecule type" value="Genomic_DNA"/>
</dbReference>
<protein>
    <submittedName>
        <fullName evidence="2">Uncharacterized protein</fullName>
    </submittedName>
</protein>
<dbReference type="OrthoDB" id="1819564at2"/>
<dbReference type="Proteomes" id="UP000245720">
    <property type="component" value="Unassembled WGS sequence"/>
</dbReference>
<keyword evidence="1" id="KW-0812">Transmembrane</keyword>
<reference evidence="2 3" key="1">
    <citation type="submission" date="2018-05" db="EMBL/GenBank/DDBJ databases">
        <title>The Hungate 1000. A catalogue of reference genomes from the rumen microbiome.</title>
        <authorList>
            <person name="Kelly W."/>
        </authorList>
    </citation>
    <scope>NUCLEOTIDE SEQUENCE [LARGE SCALE GENOMIC DNA]</scope>
    <source>
        <strain evidence="2 3">SAb67</strain>
    </source>
</reference>
<evidence type="ECO:0000313" key="3">
    <source>
        <dbReference type="Proteomes" id="UP000245720"/>
    </source>
</evidence>
<organism evidence="2 3">
    <name type="scientific">Ruminococcus flavefaciens</name>
    <dbReference type="NCBI Taxonomy" id="1265"/>
    <lineage>
        <taxon>Bacteria</taxon>
        <taxon>Bacillati</taxon>
        <taxon>Bacillota</taxon>
        <taxon>Clostridia</taxon>
        <taxon>Eubacteriales</taxon>
        <taxon>Oscillospiraceae</taxon>
        <taxon>Ruminococcus</taxon>
    </lineage>
</organism>
<name>A0A315YLW3_RUMFL</name>
<sequence>MKKAVKVIIPLLLAIGLGIFSVWNYIDGYAVDSSHLKIKFGEVPAGTEFADILVKEDWHRYPDGAVNVSFAPTLELDENCELAKYNEDGYASMILRTGLALLEDHEMSPEVSDKHSCLGMMSGDDDIFDHIHHIKVAYCDKDGNILGITDEAEVKSALFGRPEYTIKADGSKVELDTHIKLPFFWGVVLPAILGGILFIAAIIIAVKKSKNAKTSKSEE</sequence>
<dbReference type="AlphaFoldDB" id="A0A315YLW3"/>
<feature type="transmembrane region" description="Helical" evidence="1">
    <location>
        <begin position="7"/>
        <end position="26"/>
    </location>
</feature>
<proteinExistence type="predicted"/>
<evidence type="ECO:0000313" key="2">
    <source>
        <dbReference type="EMBL" id="PWJ12656.1"/>
    </source>
</evidence>
<dbReference type="RefSeq" id="WP_109726507.1">
    <property type="nucleotide sequence ID" value="NZ_QGDI01000006.1"/>
</dbReference>
<accession>A0A315YLW3</accession>
<gene>
    <name evidence="2" type="ORF">IE37_01739</name>
</gene>